<dbReference type="EMBL" id="LGSP01000017">
    <property type="protein sequence ID" value="KNE82299.1"/>
    <property type="molecule type" value="Genomic_DNA"/>
</dbReference>
<reference evidence="1" key="1">
    <citation type="submission" date="2015-07" db="EMBL/GenBank/DDBJ databases">
        <title>Draft genome sequence of Streptomyces fradiae, a resistant strain to nitron-oligomycin.</title>
        <authorList>
            <person name="Vatlin A.A."/>
            <person name="Bekker O.B."/>
            <person name="Danilenko V.N."/>
        </authorList>
    </citation>
    <scope>NUCLEOTIDE SEQUENCE</scope>
    <source>
        <strain evidence="1">Olg1-1</strain>
    </source>
</reference>
<accession>A0ACC4WCE9</accession>
<evidence type="ECO:0000313" key="2">
    <source>
        <dbReference type="Proteomes" id="UP000037185"/>
    </source>
</evidence>
<protein>
    <submittedName>
        <fullName evidence="1">GDSL family lipase</fullName>
    </submittedName>
</protein>
<proteinExistence type="predicted"/>
<evidence type="ECO:0000313" key="1">
    <source>
        <dbReference type="EMBL" id="KNE82299.1"/>
    </source>
</evidence>
<dbReference type="Proteomes" id="UP000037185">
    <property type="component" value="Unassembled WGS sequence"/>
</dbReference>
<sequence>MNDDSTRTPGNRGGRRPGPWSRVRAGAVALLTGTLLMGSAPAAPAAPGPDGGGPARTASSWTGTWGAAPTTVPASDGTVFEDQTLRQVVRVSTAGRTLRVRFSNEFGTERLLIGEAHIARRAGGGPGSSIAPATDRTLTFGGKRSVTVPPGAPMLSDPVKLRVPAGTDLVVSIHLPRRTPGATVAAFAHQTNYVADGNVTGRTHIDPAATNDRWYFLTGVSVAAHRPAAAVALGDSITAGTGLDANNRWSDVLARRLQQQPALRGTGVVNKGISGNRLLHDPNPPEGHQAEAYAAYFGESGLARFDRDVLAQPGARYALVLLGVNDLGHPGTIAPESERVSAEDLINGHRRLIARAHERGLKIYGGTVTPFKNDTLGFHSEENEAARQRLNHWIRTSGEYDAVIDFDRAVRDPQDPERLLPAYDSGDHLHPNDAGLTAMGRAVPLRLFR</sequence>
<gene>
    <name evidence="1" type="ORF">ADZ36_11430</name>
</gene>
<comment type="caution">
    <text evidence="1">The sequence shown here is derived from an EMBL/GenBank/DDBJ whole genome shotgun (WGS) entry which is preliminary data.</text>
</comment>
<name>A0ACC4WCE9_STRFR</name>
<organism evidence="1 2">
    <name type="scientific">Streptomyces fradiae</name>
    <name type="common">Streptomyces roseoflavus</name>
    <dbReference type="NCBI Taxonomy" id="1906"/>
    <lineage>
        <taxon>Bacteria</taxon>
        <taxon>Bacillati</taxon>
        <taxon>Actinomycetota</taxon>
        <taxon>Actinomycetes</taxon>
        <taxon>Kitasatosporales</taxon>
        <taxon>Streptomycetaceae</taxon>
        <taxon>Streptomyces</taxon>
    </lineage>
</organism>
<keyword evidence="2" id="KW-1185">Reference proteome</keyword>